<proteinExistence type="predicted"/>
<dbReference type="Proteomes" id="UP000216363">
    <property type="component" value="Unassembled WGS sequence"/>
</dbReference>
<protein>
    <submittedName>
        <fullName evidence="1">Uncharacterized protein</fullName>
    </submittedName>
</protein>
<dbReference type="AlphaFoldDB" id="A0A256GBF4"/>
<evidence type="ECO:0000313" key="2">
    <source>
        <dbReference type="Proteomes" id="UP000216363"/>
    </source>
</evidence>
<organism evidence="1 2">
    <name type="scientific">Brucella lupini</name>
    <dbReference type="NCBI Taxonomy" id="255457"/>
    <lineage>
        <taxon>Bacteria</taxon>
        <taxon>Pseudomonadati</taxon>
        <taxon>Pseudomonadota</taxon>
        <taxon>Alphaproteobacteria</taxon>
        <taxon>Hyphomicrobiales</taxon>
        <taxon>Brucellaceae</taxon>
        <taxon>Brucella/Ochrobactrum group</taxon>
        <taxon>Brucella</taxon>
    </lineage>
</organism>
<name>A0A256GBF4_9HYPH</name>
<accession>A0A256GBF4</accession>
<gene>
    <name evidence="1" type="ORF">CES86_4551</name>
</gene>
<sequence length="38" mass="4201">MTAHIDIAVSAVASIYILPPRFTHLSYSIDPLFMPGRV</sequence>
<comment type="caution">
    <text evidence="1">The sequence shown here is derived from an EMBL/GenBank/DDBJ whole genome shotgun (WGS) entry which is preliminary data.</text>
</comment>
<reference evidence="1 2" key="1">
    <citation type="submission" date="2017-07" db="EMBL/GenBank/DDBJ databases">
        <title>Draft genome of Ochrobactrum lupini type strain LUP21.</title>
        <authorList>
            <person name="Krzyzanowska D.M."/>
            <person name="Jafra S."/>
        </authorList>
    </citation>
    <scope>NUCLEOTIDE SEQUENCE [LARGE SCALE GENOMIC DNA]</scope>
    <source>
        <strain evidence="1 2">LUP21</strain>
    </source>
</reference>
<dbReference type="EMBL" id="NNRN01000062">
    <property type="protein sequence ID" value="OYR24266.1"/>
    <property type="molecule type" value="Genomic_DNA"/>
</dbReference>
<evidence type="ECO:0000313" key="1">
    <source>
        <dbReference type="EMBL" id="OYR24266.1"/>
    </source>
</evidence>